<keyword evidence="4 6" id="KW-1133">Transmembrane helix</keyword>
<evidence type="ECO:0000313" key="7">
    <source>
        <dbReference type="EMBL" id="KTD20947.1"/>
    </source>
</evidence>
<name>A0A0W0VLI5_9GAMM</name>
<dbReference type="InterPro" id="IPR051598">
    <property type="entry name" value="TSUP/Inactive_protease-like"/>
</dbReference>
<dbReference type="Pfam" id="PF01925">
    <property type="entry name" value="TauE"/>
    <property type="match status" value="1"/>
</dbReference>
<dbReference type="eggNOG" id="COG0730">
    <property type="taxonomic scope" value="Bacteria"/>
</dbReference>
<evidence type="ECO:0000256" key="4">
    <source>
        <dbReference type="ARBA" id="ARBA00022989"/>
    </source>
</evidence>
<dbReference type="STRING" id="45067.Llan_1677"/>
<feature type="transmembrane region" description="Helical" evidence="6">
    <location>
        <begin position="215"/>
        <end position="234"/>
    </location>
</feature>
<evidence type="ECO:0000256" key="1">
    <source>
        <dbReference type="ARBA" id="ARBA00004141"/>
    </source>
</evidence>
<evidence type="ECO:0000256" key="6">
    <source>
        <dbReference type="RuleBase" id="RU363041"/>
    </source>
</evidence>
<dbReference type="PANTHER" id="PTHR43701">
    <property type="entry name" value="MEMBRANE TRANSPORTER PROTEIN MJ0441-RELATED"/>
    <property type="match status" value="1"/>
</dbReference>
<reference evidence="7 8" key="1">
    <citation type="submission" date="2015-11" db="EMBL/GenBank/DDBJ databases">
        <title>Genomic analysis of 38 Legionella species identifies large and diverse effector repertoires.</title>
        <authorList>
            <person name="Burstein D."/>
            <person name="Amaro F."/>
            <person name="Zusman T."/>
            <person name="Lifshitz Z."/>
            <person name="Cohen O."/>
            <person name="Gilbert J.A."/>
            <person name="Pupko T."/>
            <person name="Shuman H.A."/>
            <person name="Segal G."/>
        </authorList>
    </citation>
    <scope>NUCLEOTIDE SEQUENCE [LARGE SCALE GENOMIC DNA]</scope>
    <source>
        <strain evidence="7 8">ATCC 49751</strain>
    </source>
</reference>
<dbReference type="GO" id="GO:0005886">
    <property type="term" value="C:plasma membrane"/>
    <property type="evidence" value="ECO:0007669"/>
    <property type="project" value="UniProtKB-SubCell"/>
</dbReference>
<keyword evidence="5 6" id="KW-0472">Membrane</keyword>
<dbReference type="OrthoDB" id="45564at2"/>
<sequence>MSEYLIFALIGFAAQLIDGGLGMGYGLISMTVLLAYGIAPPIASAGVHAAEVFTTGVSGLSHMMFKNIDLSLFRRLVIPGMLGGIAGSQLLTRIPTQIIKPFIMSYLLLMGIFILYKALRKTDLSEKIYNYIAYDLMKREKPAKKTPRLILLGVAGGFLDAAGGGGWGSIVSSTLLVQGEPPRYTIGSVNLAEFLLTLTISTSFFLTIGIKHWPIILSLVVGGGIAAPIAAYMVRILSTNLLMILVGSLIIILSLRSLATLS</sequence>
<keyword evidence="8" id="KW-1185">Reference proteome</keyword>
<evidence type="ECO:0000256" key="2">
    <source>
        <dbReference type="ARBA" id="ARBA00009142"/>
    </source>
</evidence>
<gene>
    <name evidence="7" type="ORF">Llan_1677</name>
</gene>
<protein>
    <recommendedName>
        <fullName evidence="6">Probable membrane transporter protein</fullName>
    </recommendedName>
</protein>
<dbReference type="InterPro" id="IPR002781">
    <property type="entry name" value="TM_pro_TauE-like"/>
</dbReference>
<evidence type="ECO:0000256" key="5">
    <source>
        <dbReference type="ARBA" id="ARBA00023136"/>
    </source>
</evidence>
<dbReference type="Proteomes" id="UP000054869">
    <property type="component" value="Unassembled WGS sequence"/>
</dbReference>
<dbReference type="PANTHER" id="PTHR43701:SF12">
    <property type="entry name" value="MEMBRANE TRANSPORTER PROTEIN YTNM-RELATED"/>
    <property type="match status" value="1"/>
</dbReference>
<accession>A0A0W0VLI5</accession>
<dbReference type="EMBL" id="LNYI01000033">
    <property type="protein sequence ID" value="KTD20947.1"/>
    <property type="molecule type" value="Genomic_DNA"/>
</dbReference>
<evidence type="ECO:0000256" key="3">
    <source>
        <dbReference type="ARBA" id="ARBA00022692"/>
    </source>
</evidence>
<feature type="transmembrane region" description="Helical" evidence="6">
    <location>
        <begin position="190"/>
        <end position="208"/>
    </location>
</feature>
<feature type="transmembrane region" description="Helical" evidence="6">
    <location>
        <begin position="240"/>
        <end position="259"/>
    </location>
</feature>
<feature type="transmembrane region" description="Helical" evidence="6">
    <location>
        <begin position="149"/>
        <end position="170"/>
    </location>
</feature>
<comment type="similarity">
    <text evidence="2 6">Belongs to the 4-toluene sulfonate uptake permease (TSUP) (TC 2.A.102) family.</text>
</comment>
<dbReference type="AlphaFoldDB" id="A0A0W0VLI5"/>
<proteinExistence type="inferred from homology"/>
<feature type="transmembrane region" description="Helical" evidence="6">
    <location>
        <begin position="98"/>
        <end position="119"/>
    </location>
</feature>
<keyword evidence="6" id="KW-1003">Cell membrane</keyword>
<keyword evidence="3 6" id="KW-0812">Transmembrane</keyword>
<evidence type="ECO:0000313" key="8">
    <source>
        <dbReference type="Proteomes" id="UP000054869"/>
    </source>
</evidence>
<comment type="caution">
    <text evidence="7">The sequence shown here is derived from an EMBL/GenBank/DDBJ whole genome shotgun (WGS) entry which is preliminary data.</text>
</comment>
<organism evidence="7 8">
    <name type="scientific">Legionella lansingensis</name>
    <dbReference type="NCBI Taxonomy" id="45067"/>
    <lineage>
        <taxon>Bacteria</taxon>
        <taxon>Pseudomonadati</taxon>
        <taxon>Pseudomonadota</taxon>
        <taxon>Gammaproteobacteria</taxon>
        <taxon>Legionellales</taxon>
        <taxon>Legionellaceae</taxon>
        <taxon>Legionella</taxon>
    </lineage>
</organism>
<dbReference type="PATRIC" id="fig|45067.4.peg.1754"/>
<comment type="subcellular location">
    <subcellularLocation>
        <location evidence="6">Cell membrane</location>
        <topology evidence="6">Multi-pass membrane protein</topology>
    </subcellularLocation>
    <subcellularLocation>
        <location evidence="1">Membrane</location>
        <topology evidence="1">Multi-pass membrane protein</topology>
    </subcellularLocation>
</comment>
<dbReference type="RefSeq" id="WP_028372317.1">
    <property type="nucleotide sequence ID" value="NZ_CAAAJD010000002.1"/>
</dbReference>